<dbReference type="WBParaSite" id="ECPE_0001211301-mRNA-1">
    <property type="protein sequence ID" value="ECPE_0001211301-mRNA-1"/>
    <property type="gene ID" value="ECPE_0001211301"/>
</dbReference>
<feature type="transmembrane region" description="Helical" evidence="1">
    <location>
        <begin position="224"/>
        <end position="245"/>
    </location>
</feature>
<feature type="transmembrane region" description="Helical" evidence="1">
    <location>
        <begin position="285"/>
        <end position="305"/>
    </location>
</feature>
<name>A0A183AYP3_9TREM</name>
<evidence type="ECO:0000256" key="1">
    <source>
        <dbReference type="SAM" id="Phobius"/>
    </source>
</evidence>
<dbReference type="GO" id="GO:0004222">
    <property type="term" value="F:metalloendopeptidase activity"/>
    <property type="evidence" value="ECO:0007669"/>
    <property type="project" value="InterPro"/>
</dbReference>
<dbReference type="AlphaFoldDB" id="A0A183AYP3"/>
<dbReference type="PANTHER" id="PTHR13325">
    <property type="entry name" value="PROTEASE M50 MEMBRANE-BOUND TRANSCRIPTION FACTOR SITE 2 PROTEASE"/>
    <property type="match status" value="1"/>
</dbReference>
<keyword evidence="1" id="KW-1133">Transmembrane helix</keyword>
<evidence type="ECO:0000313" key="2">
    <source>
        <dbReference type="WBParaSite" id="ECPE_0001211301-mRNA-1"/>
    </source>
</evidence>
<sequence length="327" mass="34701">LSLGDAITQINSCPVSNQSDWFRCLEEAHNRPSGYCVSGLYISTMDAGQHNGPRRNLAAVVAGNRPPTSDSNAVDTASAVVVPSAVDCCSGQSASTHLCFTYMVPSKHGVRSPRYACLPARAVTERTPCRVASDCGPPGLLARSPGGVNSAAEVPGAHGLSPAGRGMVCVVPSPPDNQTRLVRLVHSRKEAPAILFLGPMDDLIASVGVSDYVSRWPVLLSPGFPAFLSLFCTYLFSLSGALVILNVVPCYALDGQWILKALIDLCLTSYVPCRRKRQLVFRCVLFLGSVLLCANLALALAYFILDVDITGWRSTSLAAPEQSPLPG</sequence>
<proteinExistence type="predicted"/>
<dbReference type="GO" id="GO:0005737">
    <property type="term" value="C:cytoplasm"/>
    <property type="evidence" value="ECO:0007669"/>
    <property type="project" value="TreeGrafter"/>
</dbReference>
<protein>
    <submittedName>
        <fullName evidence="2">Peptidase_M50 domain-containing protein</fullName>
    </submittedName>
</protein>
<dbReference type="PANTHER" id="PTHR13325:SF3">
    <property type="entry name" value="MEMBRANE-BOUND TRANSCRIPTION FACTOR SITE-2 PROTEASE"/>
    <property type="match status" value="1"/>
</dbReference>
<accession>A0A183AYP3</accession>
<dbReference type="InterPro" id="IPR001193">
    <property type="entry name" value="MBTPS2"/>
</dbReference>
<organism evidence="2">
    <name type="scientific">Echinostoma caproni</name>
    <dbReference type="NCBI Taxonomy" id="27848"/>
    <lineage>
        <taxon>Eukaryota</taxon>
        <taxon>Metazoa</taxon>
        <taxon>Spiralia</taxon>
        <taxon>Lophotrochozoa</taxon>
        <taxon>Platyhelminthes</taxon>
        <taxon>Trematoda</taxon>
        <taxon>Digenea</taxon>
        <taxon>Plagiorchiida</taxon>
        <taxon>Echinostomata</taxon>
        <taxon>Echinostomatoidea</taxon>
        <taxon>Echinostomatidae</taxon>
        <taxon>Echinostoma</taxon>
    </lineage>
</organism>
<reference evidence="2" key="1">
    <citation type="submission" date="2016-06" db="UniProtKB">
        <authorList>
            <consortium name="WormBaseParasite"/>
        </authorList>
    </citation>
    <scope>IDENTIFICATION</scope>
</reference>
<dbReference type="GO" id="GO:0031293">
    <property type="term" value="P:membrane protein intracellular domain proteolysis"/>
    <property type="evidence" value="ECO:0007669"/>
    <property type="project" value="TreeGrafter"/>
</dbReference>
<keyword evidence="1" id="KW-0812">Transmembrane</keyword>
<keyword evidence="1" id="KW-0472">Membrane</keyword>
<dbReference type="GO" id="GO:0016020">
    <property type="term" value="C:membrane"/>
    <property type="evidence" value="ECO:0007669"/>
    <property type="project" value="InterPro"/>
</dbReference>
<dbReference type="GO" id="GO:1905897">
    <property type="term" value="P:regulation of response to endoplasmic reticulum stress"/>
    <property type="evidence" value="ECO:0007669"/>
    <property type="project" value="TreeGrafter"/>
</dbReference>